<name>A0A3L6SNW7_PANMI</name>
<dbReference type="STRING" id="4540.A0A3L6SNW7"/>
<evidence type="ECO:0000259" key="1">
    <source>
        <dbReference type="Pfam" id="PF10551"/>
    </source>
</evidence>
<dbReference type="AlphaFoldDB" id="A0A3L6SNW7"/>
<evidence type="ECO:0000313" key="2">
    <source>
        <dbReference type="EMBL" id="RLN23710.1"/>
    </source>
</evidence>
<sequence length="272" mass="31712">MRAYCSRKEEEGCRWRLHVSTYRDGVTIKVKNNTQQHTFSSARRSKVVKNATKFWICDQVEDWLMGDSSLGAKELLRRIKDKHKVEVSYKRVYAGKELTHKKLFGSWDNSFNNLYRFKEETERCSRGSFVVINHHKIGGQIRFNRLFFAMKPCIDGFLNGCRPYLAIDSIFLIGRFRGQLACAIAVDGHNWMYPVAVGMFDFETNENWIWFMDRLRDAIGSPQGLAICTDTGQAVMAGVKEVFPSAEHRECMLHLVKNFKKRYTEKIFEDHL</sequence>
<dbReference type="InterPro" id="IPR018289">
    <property type="entry name" value="MULE_transposase_dom"/>
</dbReference>
<comment type="caution">
    <text evidence="2">The sequence shown here is derived from an EMBL/GenBank/DDBJ whole genome shotgun (WGS) entry which is preliminary data.</text>
</comment>
<reference evidence="3" key="1">
    <citation type="journal article" date="2019" name="Nat. Commun.">
        <title>The genome of broomcorn millet.</title>
        <authorList>
            <person name="Zou C."/>
            <person name="Miki D."/>
            <person name="Li D."/>
            <person name="Tang Q."/>
            <person name="Xiao L."/>
            <person name="Rajput S."/>
            <person name="Deng P."/>
            <person name="Jia W."/>
            <person name="Huang R."/>
            <person name="Zhang M."/>
            <person name="Sun Y."/>
            <person name="Hu J."/>
            <person name="Fu X."/>
            <person name="Schnable P.S."/>
            <person name="Li F."/>
            <person name="Zhang H."/>
            <person name="Feng B."/>
            <person name="Zhu X."/>
            <person name="Liu R."/>
            <person name="Schnable J.C."/>
            <person name="Zhu J.-K."/>
            <person name="Zhang H."/>
        </authorList>
    </citation>
    <scope>NUCLEOTIDE SEQUENCE [LARGE SCALE GENOMIC DNA]</scope>
</reference>
<feature type="domain" description="MULE transposase" evidence="1">
    <location>
        <begin position="165"/>
        <end position="258"/>
    </location>
</feature>
<proteinExistence type="predicted"/>
<protein>
    <recommendedName>
        <fullName evidence="1">MULE transposase domain-containing protein</fullName>
    </recommendedName>
</protein>
<dbReference type="Proteomes" id="UP000275267">
    <property type="component" value="Unassembled WGS sequence"/>
</dbReference>
<dbReference type="OrthoDB" id="685814at2759"/>
<gene>
    <name evidence="2" type="ORF">C2845_PM07G02860</name>
</gene>
<evidence type="ECO:0000313" key="3">
    <source>
        <dbReference type="Proteomes" id="UP000275267"/>
    </source>
</evidence>
<dbReference type="Pfam" id="PF10551">
    <property type="entry name" value="MULE"/>
    <property type="match status" value="1"/>
</dbReference>
<dbReference type="PANTHER" id="PTHR31973">
    <property type="entry name" value="POLYPROTEIN, PUTATIVE-RELATED"/>
    <property type="match status" value="1"/>
</dbReference>
<keyword evidence="3" id="KW-1185">Reference proteome</keyword>
<dbReference type="PANTHER" id="PTHR31973:SF195">
    <property type="entry name" value="MUDR FAMILY TRANSPOSASE"/>
    <property type="match status" value="1"/>
</dbReference>
<accession>A0A3L6SNW7</accession>
<organism evidence="2 3">
    <name type="scientific">Panicum miliaceum</name>
    <name type="common">Proso millet</name>
    <name type="synonym">Broomcorn millet</name>
    <dbReference type="NCBI Taxonomy" id="4540"/>
    <lineage>
        <taxon>Eukaryota</taxon>
        <taxon>Viridiplantae</taxon>
        <taxon>Streptophyta</taxon>
        <taxon>Embryophyta</taxon>
        <taxon>Tracheophyta</taxon>
        <taxon>Spermatophyta</taxon>
        <taxon>Magnoliopsida</taxon>
        <taxon>Liliopsida</taxon>
        <taxon>Poales</taxon>
        <taxon>Poaceae</taxon>
        <taxon>PACMAD clade</taxon>
        <taxon>Panicoideae</taxon>
        <taxon>Panicodae</taxon>
        <taxon>Paniceae</taxon>
        <taxon>Panicinae</taxon>
        <taxon>Panicum</taxon>
        <taxon>Panicum sect. Panicum</taxon>
    </lineage>
</organism>
<dbReference type="EMBL" id="PQIB02000004">
    <property type="protein sequence ID" value="RLN23710.1"/>
    <property type="molecule type" value="Genomic_DNA"/>
</dbReference>